<comment type="caution">
    <text evidence="1">The sequence shown here is derived from an EMBL/GenBank/DDBJ whole genome shotgun (WGS) entry which is preliminary data.</text>
</comment>
<sequence>MAKPASVEADESSAPLAWFREALTLLEGAAFFFVVDPAGGPPVKGKEALGRILGGRPLVEVRVSPEAPLDLNALKEQLEQNRGSVVLLDAVDLEWADLEVSLGGTLAERVERAQRVLQDLNMKRDALARLGAPVVFWVTPAGLRAFSLWAADLFSANSGVFEIAPAPSPSEGDLLWEPWIPASRHRNLPEAEVRGRIRFYERQLEGEARKRTPHRPLLAGLHTELAFLYGQLGDHLRALEHQQKAVNLHRELAEENPQAFLPSLATSLNNLGTYLSALGQREEALAATQEAVDLYRKLAAQNPQAFLCHLASSLTNLGGMFANLGRWQEGLAATQEAVQLYRKLVMDNSQAFLPDLAMSLTNLGTMLANLGRREEALAVVQEALGIRHKLAAQNPQVFLPALAASLATLGNTLAKLGRWWEALEPTQQAVDFYRKLASQNPQIFLPALAASLKNLGTTLVNLGRGQEALAATQEAVDLLRKLASQNPQVFLPALVASLTTLGTALAKLGRKEEAAAVAQEVEKVRSQLA</sequence>
<dbReference type="Proteomes" id="UP000663859">
    <property type="component" value="Unassembled WGS sequence"/>
</dbReference>
<dbReference type="Pfam" id="PF13374">
    <property type="entry name" value="TPR_10"/>
    <property type="match status" value="2"/>
</dbReference>
<dbReference type="Gene3D" id="1.25.40.10">
    <property type="entry name" value="Tetratricopeptide repeat domain"/>
    <property type="match status" value="2"/>
</dbReference>
<reference evidence="1" key="1">
    <citation type="submission" date="2021-02" db="EMBL/GenBank/DDBJ databases">
        <authorList>
            <person name="Cremers G."/>
            <person name="Picone N."/>
        </authorList>
    </citation>
    <scope>NUCLEOTIDE SEQUENCE</scope>
    <source>
        <strain evidence="1">PQ17</strain>
    </source>
</reference>
<proteinExistence type="predicted"/>
<dbReference type="InterPro" id="IPR011990">
    <property type="entry name" value="TPR-like_helical_dom_sf"/>
</dbReference>
<dbReference type="RefSeq" id="WP_174582912.1">
    <property type="nucleotide sequence ID" value="NZ_CAJNOB010000006.1"/>
</dbReference>
<name>A0A8J2BRE0_9BACT</name>
<dbReference type="PANTHER" id="PTHR19959:SF119">
    <property type="entry name" value="FUNGAL LIPASE-LIKE DOMAIN-CONTAINING PROTEIN"/>
    <property type="match status" value="1"/>
</dbReference>
<accession>A0A8J2BRE0</accession>
<dbReference type="SUPFAM" id="SSF48452">
    <property type="entry name" value="TPR-like"/>
    <property type="match status" value="2"/>
</dbReference>
<evidence type="ECO:0000313" key="1">
    <source>
        <dbReference type="EMBL" id="CAF0693564.1"/>
    </source>
</evidence>
<dbReference type="InterPro" id="IPR019734">
    <property type="entry name" value="TPR_rpt"/>
</dbReference>
<dbReference type="EMBL" id="CAJNOB010000006">
    <property type="protein sequence ID" value="CAF0693564.1"/>
    <property type="molecule type" value="Genomic_DNA"/>
</dbReference>
<keyword evidence="2" id="KW-1185">Reference proteome</keyword>
<evidence type="ECO:0000313" key="2">
    <source>
        <dbReference type="Proteomes" id="UP000663859"/>
    </source>
</evidence>
<dbReference type="AlphaFoldDB" id="A0A8J2BRE0"/>
<evidence type="ECO:0008006" key="3">
    <source>
        <dbReference type="Google" id="ProtNLM"/>
    </source>
</evidence>
<dbReference type="PANTHER" id="PTHR19959">
    <property type="entry name" value="KINESIN LIGHT CHAIN"/>
    <property type="match status" value="1"/>
</dbReference>
<gene>
    <name evidence="1" type="ORF">MPNT_140044</name>
</gene>
<protein>
    <recommendedName>
        <fullName evidence="3">Tetratricopeptide repeat protein</fullName>
    </recommendedName>
</protein>
<organism evidence="1 2">
    <name type="scientific">Candidatus Methylacidithermus pantelleriae</name>
    <dbReference type="NCBI Taxonomy" id="2744239"/>
    <lineage>
        <taxon>Bacteria</taxon>
        <taxon>Pseudomonadati</taxon>
        <taxon>Verrucomicrobiota</taxon>
        <taxon>Methylacidiphilae</taxon>
        <taxon>Methylacidiphilales</taxon>
        <taxon>Methylacidiphilaceae</taxon>
        <taxon>Candidatus Methylacidithermus</taxon>
    </lineage>
</organism>
<dbReference type="Pfam" id="PF13424">
    <property type="entry name" value="TPR_12"/>
    <property type="match status" value="2"/>
</dbReference>
<dbReference type="SMART" id="SM00028">
    <property type="entry name" value="TPR"/>
    <property type="match status" value="7"/>
</dbReference>